<keyword evidence="6" id="KW-1185">Reference proteome</keyword>
<dbReference type="InterPro" id="IPR050996">
    <property type="entry name" value="Docking_Protein_DOK"/>
</dbReference>
<dbReference type="Pfam" id="PF02174">
    <property type="entry name" value="IRS"/>
    <property type="match status" value="1"/>
</dbReference>
<keyword evidence="2" id="KW-0597">Phosphoprotein</keyword>
<organism evidence="5 6">
    <name type="scientific">Alosa alosa</name>
    <name type="common">allis shad</name>
    <dbReference type="NCBI Taxonomy" id="278164"/>
    <lineage>
        <taxon>Eukaryota</taxon>
        <taxon>Metazoa</taxon>
        <taxon>Chordata</taxon>
        <taxon>Craniata</taxon>
        <taxon>Vertebrata</taxon>
        <taxon>Euteleostomi</taxon>
        <taxon>Actinopterygii</taxon>
        <taxon>Neopterygii</taxon>
        <taxon>Teleostei</taxon>
        <taxon>Clupei</taxon>
        <taxon>Clupeiformes</taxon>
        <taxon>Clupeoidei</taxon>
        <taxon>Clupeidae</taxon>
        <taxon>Alosa</taxon>
    </lineage>
</organism>
<sequence>MDTHVKRGEVYLQHQKHDEKWRRMWLVLYPSSRRGVARLEMSDADSGGDKLLVVVRSRHPERRVVRLADCVSVVQLPPHAEACPGDNMAAFCVETLERRLVFATERDSCADWVERMCQIAFPMDTGNGDVQKQKLQMEENQIYVSRNEIPEFRVNVQTTEASTRCGLKGAYWLQAGAECLLLKDLESHRTVLEWPYNLLRRYGRDKLVFLIEAGRRCESGPGAFTFETQQGDDIFSRIETAVQEQSSSALAGVKRRPNSPLPSIPNSAALAGVSSDSSSRVVSDLINSVGAGKPIYTDPASVISFSKPMLSNVLDPPDSPEIVYAEPMDAIRTPYRMRADQPSAPPPTIGLSESSEPVYSSPVNCVCPRLDPDRCDDAEPVYSEVYSEMPDIALPLHSQQEAVYSEPHRAANPETDLSQSDVRGGVTEDKPMDDPSALYSKVNKPPKLPKNLSTQINKPPKLSQTRHRLPHHGQSTPDVVCEDLGVI</sequence>
<dbReference type="PANTHER" id="PTHR21258:SF46">
    <property type="entry name" value="DOCKING PROTEIN 1"/>
    <property type="match status" value="1"/>
</dbReference>
<dbReference type="SMART" id="SM00310">
    <property type="entry name" value="PTBI"/>
    <property type="match status" value="1"/>
</dbReference>
<gene>
    <name evidence="5" type="ORF">AALO_G00007770</name>
</gene>
<feature type="compositionally biased region" description="Low complexity" evidence="3">
    <location>
        <begin position="443"/>
        <end position="452"/>
    </location>
</feature>
<dbReference type="InterPro" id="IPR011993">
    <property type="entry name" value="PH-like_dom_sf"/>
</dbReference>
<dbReference type="GO" id="GO:0043410">
    <property type="term" value="P:positive regulation of MAPK cascade"/>
    <property type="evidence" value="ECO:0007669"/>
    <property type="project" value="TreeGrafter"/>
</dbReference>
<evidence type="ECO:0000313" key="5">
    <source>
        <dbReference type="EMBL" id="KAG5285816.1"/>
    </source>
</evidence>
<evidence type="ECO:0000259" key="4">
    <source>
        <dbReference type="PROSITE" id="PS51064"/>
    </source>
</evidence>
<dbReference type="GO" id="GO:0007169">
    <property type="term" value="P:cell surface receptor protein tyrosine kinase signaling pathway"/>
    <property type="evidence" value="ECO:0007669"/>
    <property type="project" value="TreeGrafter"/>
</dbReference>
<dbReference type="EMBL" id="JADWDJ010000001">
    <property type="protein sequence ID" value="KAG5285816.1"/>
    <property type="molecule type" value="Genomic_DNA"/>
</dbReference>
<name>A0AAV6HIR3_9TELE</name>
<dbReference type="SUPFAM" id="SSF50729">
    <property type="entry name" value="PH domain-like"/>
    <property type="match status" value="2"/>
</dbReference>
<feature type="region of interest" description="Disordered" evidence="3">
    <location>
        <begin position="404"/>
        <end position="477"/>
    </location>
</feature>
<dbReference type="GO" id="GO:0005737">
    <property type="term" value="C:cytoplasm"/>
    <property type="evidence" value="ECO:0007669"/>
    <property type="project" value="TreeGrafter"/>
</dbReference>
<dbReference type="InterPro" id="IPR002404">
    <property type="entry name" value="IRS_PTB"/>
</dbReference>
<comment type="similarity">
    <text evidence="1">Belongs to the DOK family. Type A subfamily.</text>
</comment>
<dbReference type="InterPro" id="IPR037751">
    <property type="entry name" value="Dok1/2/3_PTB"/>
</dbReference>
<dbReference type="InterPro" id="IPR001849">
    <property type="entry name" value="PH_domain"/>
</dbReference>
<reference evidence="5 6" key="1">
    <citation type="submission" date="2020-10" db="EMBL/GenBank/DDBJ databases">
        <title>Chromosome-scale genome assembly of the Allis shad, Alosa alosa.</title>
        <authorList>
            <person name="Margot Z."/>
            <person name="Christophe K."/>
            <person name="Cabau C."/>
            <person name="Louis A."/>
            <person name="Berthelot C."/>
            <person name="Parey E."/>
            <person name="Roest Crollius H."/>
            <person name="Montfort J."/>
            <person name="Robinson-Rechavi M."/>
            <person name="Bucao C."/>
            <person name="Bouchez O."/>
            <person name="Gislard M."/>
            <person name="Lluch J."/>
            <person name="Milhes M."/>
            <person name="Lampietro C."/>
            <person name="Lopez Roques C."/>
            <person name="Donnadieu C."/>
            <person name="Braasch I."/>
            <person name="Desvignes T."/>
            <person name="Postlethwait J."/>
            <person name="Bobe J."/>
            <person name="Guiguen Y."/>
        </authorList>
    </citation>
    <scope>NUCLEOTIDE SEQUENCE [LARGE SCALE GENOMIC DNA]</scope>
    <source>
        <strain evidence="5">M-15738</strain>
        <tissue evidence="5">Blood</tissue>
    </source>
</reference>
<feature type="domain" description="IRS-type PTB" evidence="4">
    <location>
        <begin position="148"/>
        <end position="252"/>
    </location>
</feature>
<dbReference type="SMART" id="SM01244">
    <property type="entry name" value="IRS"/>
    <property type="match status" value="1"/>
</dbReference>
<dbReference type="GO" id="GO:0007265">
    <property type="term" value="P:Ras protein signal transduction"/>
    <property type="evidence" value="ECO:0007669"/>
    <property type="project" value="TreeGrafter"/>
</dbReference>
<evidence type="ECO:0000256" key="1">
    <source>
        <dbReference type="ARBA" id="ARBA00010955"/>
    </source>
</evidence>
<dbReference type="Gene3D" id="2.30.29.30">
    <property type="entry name" value="Pleckstrin-homology domain (PH domain)/Phosphotyrosine-binding domain (PTB)"/>
    <property type="match status" value="2"/>
</dbReference>
<proteinExistence type="inferred from homology"/>
<accession>A0AAV6HIR3</accession>
<dbReference type="Proteomes" id="UP000823561">
    <property type="component" value="Chromosome 1"/>
</dbReference>
<evidence type="ECO:0000313" key="6">
    <source>
        <dbReference type="Proteomes" id="UP000823561"/>
    </source>
</evidence>
<evidence type="ECO:0000256" key="3">
    <source>
        <dbReference type="SAM" id="MobiDB-lite"/>
    </source>
</evidence>
<protein>
    <recommendedName>
        <fullName evidence="4">IRS-type PTB domain-containing protein</fullName>
    </recommendedName>
</protein>
<dbReference type="PROSITE" id="PS51064">
    <property type="entry name" value="IRS_PTB"/>
    <property type="match status" value="1"/>
</dbReference>
<evidence type="ECO:0000256" key="2">
    <source>
        <dbReference type="ARBA" id="ARBA00022553"/>
    </source>
</evidence>
<dbReference type="CDD" id="cd01203">
    <property type="entry name" value="PTB_DOK1_DOK2_DOK3"/>
    <property type="match status" value="1"/>
</dbReference>
<comment type="caution">
    <text evidence="5">The sequence shown here is derived from an EMBL/GenBank/DDBJ whole genome shotgun (WGS) entry which is preliminary data.</text>
</comment>
<dbReference type="SMART" id="SM00233">
    <property type="entry name" value="PH"/>
    <property type="match status" value="1"/>
</dbReference>
<dbReference type="PANTHER" id="PTHR21258">
    <property type="entry name" value="DOCKING PROTEIN RELATED"/>
    <property type="match status" value="1"/>
</dbReference>
<dbReference type="AlphaFoldDB" id="A0AAV6HIR3"/>